<dbReference type="Proteomes" id="UP000030745">
    <property type="component" value="Unassembled WGS sequence"/>
</dbReference>
<dbReference type="GeneID" id="24134314"/>
<name>A0A067BUA4_SAPPC</name>
<proteinExistence type="predicted"/>
<protein>
    <submittedName>
        <fullName evidence="1">Uncharacterized protein</fullName>
    </submittedName>
</protein>
<keyword evidence="2" id="KW-1185">Reference proteome</keyword>
<dbReference type="InterPro" id="IPR018625">
    <property type="entry name" value="Pet100"/>
</dbReference>
<dbReference type="GO" id="GO:0033617">
    <property type="term" value="P:mitochondrial respiratory chain complex IV assembly"/>
    <property type="evidence" value="ECO:0007669"/>
    <property type="project" value="InterPro"/>
</dbReference>
<dbReference type="AlphaFoldDB" id="A0A067BUA4"/>
<gene>
    <name evidence="1" type="ORF">SPRG_12349</name>
</gene>
<dbReference type="Pfam" id="PF09803">
    <property type="entry name" value="Pet100"/>
    <property type="match status" value="1"/>
</dbReference>
<dbReference type="OrthoDB" id="18175at2759"/>
<evidence type="ECO:0000313" key="2">
    <source>
        <dbReference type="Proteomes" id="UP000030745"/>
    </source>
</evidence>
<sequence>MSRSKLLEAFKFTVYVTMPIGVTYVYMQPEIVTAAVQKMDYINYPAQQYTREEIMDKMKQGSDERKRRQ</sequence>
<dbReference type="OMA" id="QKMDYIN"/>
<dbReference type="EMBL" id="KK583279">
    <property type="protein sequence ID" value="KDO21848.1"/>
    <property type="molecule type" value="Genomic_DNA"/>
</dbReference>
<evidence type="ECO:0000313" key="1">
    <source>
        <dbReference type="EMBL" id="KDO21848.1"/>
    </source>
</evidence>
<dbReference type="GO" id="GO:0005739">
    <property type="term" value="C:mitochondrion"/>
    <property type="evidence" value="ECO:0007669"/>
    <property type="project" value="InterPro"/>
</dbReference>
<organism evidence="1 2">
    <name type="scientific">Saprolegnia parasitica (strain CBS 223.65)</name>
    <dbReference type="NCBI Taxonomy" id="695850"/>
    <lineage>
        <taxon>Eukaryota</taxon>
        <taxon>Sar</taxon>
        <taxon>Stramenopiles</taxon>
        <taxon>Oomycota</taxon>
        <taxon>Saprolegniomycetes</taxon>
        <taxon>Saprolegniales</taxon>
        <taxon>Saprolegniaceae</taxon>
        <taxon>Saprolegnia</taxon>
    </lineage>
</organism>
<dbReference type="KEGG" id="spar:SPRG_12349"/>
<dbReference type="VEuPathDB" id="FungiDB:SPRG_12349"/>
<accession>A0A067BUA4</accession>
<reference evidence="1 2" key="1">
    <citation type="journal article" date="2013" name="PLoS Genet.">
        <title>Distinctive expansion of potential virulence genes in the genome of the oomycete fish pathogen Saprolegnia parasitica.</title>
        <authorList>
            <person name="Jiang R.H."/>
            <person name="de Bruijn I."/>
            <person name="Haas B.J."/>
            <person name="Belmonte R."/>
            <person name="Lobach L."/>
            <person name="Christie J."/>
            <person name="van den Ackerveken G."/>
            <person name="Bottin A."/>
            <person name="Bulone V."/>
            <person name="Diaz-Moreno S.M."/>
            <person name="Dumas B."/>
            <person name="Fan L."/>
            <person name="Gaulin E."/>
            <person name="Govers F."/>
            <person name="Grenville-Briggs L.J."/>
            <person name="Horner N.R."/>
            <person name="Levin J.Z."/>
            <person name="Mammella M."/>
            <person name="Meijer H.J."/>
            <person name="Morris P."/>
            <person name="Nusbaum C."/>
            <person name="Oome S."/>
            <person name="Phillips A.J."/>
            <person name="van Rooyen D."/>
            <person name="Rzeszutek E."/>
            <person name="Saraiva M."/>
            <person name="Secombes C.J."/>
            <person name="Seidl M.F."/>
            <person name="Snel B."/>
            <person name="Stassen J.H."/>
            <person name="Sykes S."/>
            <person name="Tripathy S."/>
            <person name="van den Berg H."/>
            <person name="Vega-Arreguin J.C."/>
            <person name="Wawra S."/>
            <person name="Young S.K."/>
            <person name="Zeng Q."/>
            <person name="Dieguez-Uribeondo J."/>
            <person name="Russ C."/>
            <person name="Tyler B.M."/>
            <person name="van West P."/>
        </authorList>
    </citation>
    <scope>NUCLEOTIDE SEQUENCE [LARGE SCALE GENOMIC DNA]</scope>
    <source>
        <strain evidence="1 2">CBS 223.65</strain>
    </source>
</reference>
<dbReference type="RefSeq" id="XP_012207406.1">
    <property type="nucleotide sequence ID" value="XM_012352016.1"/>
</dbReference>